<proteinExistence type="predicted"/>
<evidence type="ECO:0000313" key="3">
    <source>
        <dbReference type="Proteomes" id="UP001642464"/>
    </source>
</evidence>
<gene>
    <name evidence="2" type="ORF">SCF082_LOCUS32016</name>
</gene>
<evidence type="ECO:0000313" key="2">
    <source>
        <dbReference type="EMBL" id="CAK9060967.1"/>
    </source>
</evidence>
<sequence length="134" mass="15362">MEKACADEGLIKMTPLLELLLLLLQLTEELRQFGIDLLEQEQETAQTPEQAHQVHDSFDLLAQGTLALFHELGTLLADAESKLLPRRGVVKEWLDGKTSETTPQHQKRLRAIDRVEERMQGRHLRARGQRCEIE</sequence>
<keyword evidence="1" id="KW-0732">Signal</keyword>
<reference evidence="2 3" key="1">
    <citation type="submission" date="2024-02" db="EMBL/GenBank/DDBJ databases">
        <authorList>
            <person name="Chen Y."/>
            <person name="Shah S."/>
            <person name="Dougan E. K."/>
            <person name="Thang M."/>
            <person name="Chan C."/>
        </authorList>
    </citation>
    <scope>NUCLEOTIDE SEQUENCE [LARGE SCALE GENOMIC DNA]</scope>
</reference>
<protein>
    <submittedName>
        <fullName evidence="2">Uncharacterized protein</fullName>
    </submittedName>
</protein>
<feature type="signal peptide" evidence="1">
    <location>
        <begin position="1"/>
        <end position="29"/>
    </location>
</feature>
<name>A0ABP0ND17_9DINO</name>
<dbReference type="Proteomes" id="UP001642464">
    <property type="component" value="Unassembled WGS sequence"/>
</dbReference>
<organism evidence="2 3">
    <name type="scientific">Durusdinium trenchii</name>
    <dbReference type="NCBI Taxonomy" id="1381693"/>
    <lineage>
        <taxon>Eukaryota</taxon>
        <taxon>Sar</taxon>
        <taxon>Alveolata</taxon>
        <taxon>Dinophyceae</taxon>
        <taxon>Suessiales</taxon>
        <taxon>Symbiodiniaceae</taxon>
        <taxon>Durusdinium</taxon>
    </lineage>
</organism>
<feature type="chain" id="PRO_5045508939" evidence="1">
    <location>
        <begin position="30"/>
        <end position="134"/>
    </location>
</feature>
<feature type="non-terminal residue" evidence="2">
    <location>
        <position position="134"/>
    </location>
</feature>
<comment type="caution">
    <text evidence="2">The sequence shown here is derived from an EMBL/GenBank/DDBJ whole genome shotgun (WGS) entry which is preliminary data.</text>
</comment>
<keyword evidence="3" id="KW-1185">Reference proteome</keyword>
<dbReference type="EMBL" id="CAXAMM010027519">
    <property type="protein sequence ID" value="CAK9060967.1"/>
    <property type="molecule type" value="Genomic_DNA"/>
</dbReference>
<accession>A0ABP0ND17</accession>
<evidence type="ECO:0000256" key="1">
    <source>
        <dbReference type="SAM" id="SignalP"/>
    </source>
</evidence>